<organism evidence="3 4">
    <name type="scientific">Apiospora arundinis</name>
    <dbReference type="NCBI Taxonomy" id="335852"/>
    <lineage>
        <taxon>Eukaryota</taxon>
        <taxon>Fungi</taxon>
        <taxon>Dikarya</taxon>
        <taxon>Ascomycota</taxon>
        <taxon>Pezizomycotina</taxon>
        <taxon>Sordariomycetes</taxon>
        <taxon>Xylariomycetidae</taxon>
        <taxon>Amphisphaeriales</taxon>
        <taxon>Apiosporaceae</taxon>
        <taxon>Apiospora</taxon>
    </lineage>
</organism>
<feature type="region of interest" description="Disordered" evidence="2">
    <location>
        <begin position="425"/>
        <end position="455"/>
    </location>
</feature>
<evidence type="ECO:0000313" key="4">
    <source>
        <dbReference type="Proteomes" id="UP001390339"/>
    </source>
</evidence>
<feature type="compositionally biased region" description="Basic and acidic residues" evidence="2">
    <location>
        <begin position="329"/>
        <end position="377"/>
    </location>
</feature>
<keyword evidence="1" id="KW-0175">Coiled coil</keyword>
<feature type="region of interest" description="Disordered" evidence="2">
    <location>
        <begin position="313"/>
        <end position="410"/>
    </location>
</feature>
<gene>
    <name evidence="3" type="ORF">PGQ11_008015</name>
</gene>
<evidence type="ECO:0000256" key="2">
    <source>
        <dbReference type="SAM" id="MobiDB-lite"/>
    </source>
</evidence>
<dbReference type="Proteomes" id="UP001390339">
    <property type="component" value="Unassembled WGS sequence"/>
</dbReference>
<accession>A0ABR2IEE0</accession>
<feature type="coiled-coil region" evidence="1">
    <location>
        <begin position="562"/>
        <end position="624"/>
    </location>
</feature>
<dbReference type="EMBL" id="JAPCWZ010000005">
    <property type="protein sequence ID" value="KAK8861780.1"/>
    <property type="molecule type" value="Genomic_DNA"/>
</dbReference>
<feature type="region of interest" description="Disordered" evidence="2">
    <location>
        <begin position="265"/>
        <end position="293"/>
    </location>
</feature>
<comment type="caution">
    <text evidence="3">The sequence shown here is derived from an EMBL/GenBank/DDBJ whole genome shotgun (WGS) entry which is preliminary data.</text>
</comment>
<evidence type="ECO:0000256" key="1">
    <source>
        <dbReference type="SAM" id="Coils"/>
    </source>
</evidence>
<evidence type="ECO:0000313" key="3">
    <source>
        <dbReference type="EMBL" id="KAK8861780.1"/>
    </source>
</evidence>
<protein>
    <submittedName>
        <fullName evidence="3">Uncharacterized protein</fullName>
    </submittedName>
</protein>
<proteinExistence type="predicted"/>
<reference evidence="3 4" key="1">
    <citation type="journal article" date="2024" name="IMA Fungus">
        <title>Apiospora arundinis, a panoply of carbohydrate-active enzymes and secondary metabolites.</title>
        <authorList>
            <person name="Sorensen T."/>
            <person name="Petersen C."/>
            <person name="Muurmann A.T."/>
            <person name="Christiansen J.V."/>
            <person name="Brundto M.L."/>
            <person name="Overgaard C.K."/>
            <person name="Boysen A.T."/>
            <person name="Wollenberg R.D."/>
            <person name="Larsen T.O."/>
            <person name="Sorensen J.L."/>
            <person name="Nielsen K.L."/>
            <person name="Sondergaard T.E."/>
        </authorList>
    </citation>
    <scope>NUCLEOTIDE SEQUENCE [LARGE SCALE GENOMIC DNA]</scope>
    <source>
        <strain evidence="3 4">AAU 773</strain>
    </source>
</reference>
<dbReference type="Gene3D" id="1.10.287.1490">
    <property type="match status" value="1"/>
</dbReference>
<keyword evidence="4" id="KW-1185">Reference proteome</keyword>
<name>A0ABR2IEE0_9PEZI</name>
<sequence length="635" mass="71520">MEENAKYRAETNVVPTTLSHPDDAMFLQHLEIAQKETTMAAYFGYSDVKDLRAFMCTPNALHIACVLHAIIPKELGNSQIREWIEKVYKLFKKCPSDADFQSKYDADDATVMELTNSRGHNMHPNGQIEEALAQVVVWACKRLETPAGETEPTWQDETYPQHVIKLLERGGAGKVVLPKVEWTGDIRPTVHHPGLDEPPFEKYHRIFVLARRVLLFVLRPSGFKKVFMKPYHTKMGTLPEDYREDEKIQHGIFKNCHFQGHLKPVPQSDKPRWMVPNTLSPSDDSLIGPHDDDEADIASDLVEADYALQGDIEHDVDPQDGTAMAAQSDHTRVEPVAEQDIQKDVKLDVNQDVEQDVKPIAQRDAETRTHHETKVELSNHGLAPPPPSYDTAGNSHSEVAHTQGHSNQKRPFESFQDHEDIQIEHAGDAATSNSPKRARTDGPSSEFKRMPVPANRGPVTFESVLKDHYRERQSTLPQILESTARDYDKGCEAALLERFKPIRNRIETLEVYLHSKTTQIGTLKTEVTALKERLAGESGEKAALQGKIQSQETQISTQAETLAEQANRITSLEVKINDLQGEATVLKGEVVTLRKDNVALRRENQSLQERVAEANAKLRMLDKAFTTIRGDGKLY</sequence>